<reference evidence="2" key="1">
    <citation type="journal article" date="2019" name="Int. J. Syst. Evol. Microbiol.">
        <title>The Global Catalogue of Microorganisms (GCM) 10K type strain sequencing project: providing services to taxonomists for standard genome sequencing and annotation.</title>
        <authorList>
            <consortium name="The Broad Institute Genomics Platform"/>
            <consortium name="The Broad Institute Genome Sequencing Center for Infectious Disease"/>
            <person name="Wu L."/>
            <person name="Ma J."/>
        </authorList>
    </citation>
    <scope>NUCLEOTIDE SEQUENCE [LARGE SCALE GENOMIC DNA]</scope>
    <source>
        <strain evidence="2">JCM 11448</strain>
    </source>
</reference>
<protein>
    <submittedName>
        <fullName evidence="1">Uncharacterized protein</fullName>
    </submittedName>
</protein>
<evidence type="ECO:0000313" key="1">
    <source>
        <dbReference type="EMBL" id="GAA1283489.1"/>
    </source>
</evidence>
<name>A0ABP4HXI1_9ACTN</name>
<gene>
    <name evidence="1" type="ORF">GCM10009579_51040</name>
</gene>
<dbReference type="Pfam" id="PF21848">
    <property type="entry name" value="DUF6907"/>
    <property type="match status" value="1"/>
</dbReference>
<dbReference type="Proteomes" id="UP001500282">
    <property type="component" value="Unassembled WGS sequence"/>
</dbReference>
<accession>A0ABP4HXI1</accession>
<dbReference type="EMBL" id="BAAAIH010000031">
    <property type="protein sequence ID" value="GAA1283489.1"/>
    <property type="molecule type" value="Genomic_DNA"/>
</dbReference>
<keyword evidence="2" id="KW-1185">Reference proteome</keyword>
<dbReference type="InterPro" id="IPR054202">
    <property type="entry name" value="DUF6907"/>
</dbReference>
<comment type="caution">
    <text evidence="1">The sequence shown here is derived from an EMBL/GenBank/DDBJ whole genome shotgun (WGS) entry which is preliminary data.</text>
</comment>
<evidence type="ECO:0000313" key="2">
    <source>
        <dbReference type="Proteomes" id="UP001500282"/>
    </source>
</evidence>
<organism evidence="1 2">
    <name type="scientific">Streptomyces javensis</name>
    <dbReference type="NCBI Taxonomy" id="114698"/>
    <lineage>
        <taxon>Bacteria</taxon>
        <taxon>Bacillati</taxon>
        <taxon>Actinomycetota</taxon>
        <taxon>Actinomycetes</taxon>
        <taxon>Kitasatosporales</taxon>
        <taxon>Streptomycetaceae</taxon>
        <taxon>Streptomyces</taxon>
        <taxon>Streptomyces violaceusniger group</taxon>
    </lineage>
</organism>
<proteinExistence type="predicted"/>
<sequence length="159" mass="16680">MSDATGAQILAPTDRPVPAMVTIPAPGAREPLITAELFTNDDPTPRTVAAVYPSWDSDADLDAAGLGQLIANIMAALPRLHALRHQLAAIERGDTDRAAYLASLPAEECTARGAFSVALDAIEAVFAASQNPARTRDGLRTAVDMYATEARANRQGAQA</sequence>